<dbReference type="EMBL" id="JBHUMA010000006">
    <property type="protein sequence ID" value="MFD2599888.1"/>
    <property type="molecule type" value="Genomic_DNA"/>
</dbReference>
<protein>
    <recommendedName>
        <fullName evidence="4">Potassium transporter KefB</fullName>
    </recommendedName>
</protein>
<evidence type="ECO:0000313" key="3">
    <source>
        <dbReference type="Proteomes" id="UP001597393"/>
    </source>
</evidence>
<proteinExistence type="predicted"/>
<feature type="transmembrane region" description="Helical" evidence="1">
    <location>
        <begin position="12"/>
        <end position="34"/>
    </location>
</feature>
<reference evidence="3" key="1">
    <citation type="journal article" date="2019" name="Int. J. Syst. Evol. Microbiol.">
        <title>The Global Catalogue of Microorganisms (GCM) 10K type strain sequencing project: providing services to taxonomists for standard genome sequencing and annotation.</title>
        <authorList>
            <consortium name="The Broad Institute Genomics Platform"/>
            <consortium name="The Broad Institute Genome Sequencing Center for Infectious Disease"/>
            <person name="Wu L."/>
            <person name="Ma J."/>
        </authorList>
    </citation>
    <scope>NUCLEOTIDE SEQUENCE [LARGE SCALE GENOMIC DNA]</scope>
    <source>
        <strain evidence="3">KCTC 42248</strain>
    </source>
</reference>
<keyword evidence="3" id="KW-1185">Reference proteome</keyword>
<evidence type="ECO:0000256" key="1">
    <source>
        <dbReference type="SAM" id="Phobius"/>
    </source>
</evidence>
<comment type="caution">
    <text evidence="2">The sequence shown here is derived from an EMBL/GenBank/DDBJ whole genome shotgun (WGS) entry which is preliminary data.</text>
</comment>
<gene>
    <name evidence="2" type="ORF">ACFSQ3_13100</name>
</gene>
<sequence length="101" mass="11386">MAHRRYFPIGTEYLKIKIIGGTALGILILGPFLYGNTPQNDSWGDLWFIKPLILPPLFGAVGGSLYYYSTRYLQHTLPKWLLFPIGALLFAACLWIVTVLV</sequence>
<dbReference type="Proteomes" id="UP001597393">
    <property type="component" value="Unassembled WGS sequence"/>
</dbReference>
<accession>A0ABW5NPG3</accession>
<name>A0ABW5NPG3_9SPHI</name>
<evidence type="ECO:0008006" key="4">
    <source>
        <dbReference type="Google" id="ProtNLM"/>
    </source>
</evidence>
<feature type="transmembrane region" description="Helical" evidence="1">
    <location>
        <begin position="80"/>
        <end position="100"/>
    </location>
</feature>
<keyword evidence="1" id="KW-1133">Transmembrane helix</keyword>
<organism evidence="2 3">
    <name type="scientific">Sphingobacterium corticis</name>
    <dbReference type="NCBI Taxonomy" id="1812823"/>
    <lineage>
        <taxon>Bacteria</taxon>
        <taxon>Pseudomonadati</taxon>
        <taxon>Bacteroidota</taxon>
        <taxon>Sphingobacteriia</taxon>
        <taxon>Sphingobacteriales</taxon>
        <taxon>Sphingobacteriaceae</taxon>
        <taxon>Sphingobacterium</taxon>
    </lineage>
</organism>
<keyword evidence="1" id="KW-0472">Membrane</keyword>
<evidence type="ECO:0000313" key="2">
    <source>
        <dbReference type="EMBL" id="MFD2599888.1"/>
    </source>
</evidence>
<dbReference type="RefSeq" id="WP_380870012.1">
    <property type="nucleotide sequence ID" value="NZ_JBHUMA010000006.1"/>
</dbReference>
<keyword evidence="1" id="KW-0812">Transmembrane</keyword>
<feature type="transmembrane region" description="Helical" evidence="1">
    <location>
        <begin position="46"/>
        <end position="68"/>
    </location>
</feature>